<evidence type="ECO:0000313" key="2">
    <source>
        <dbReference type="Proteomes" id="UP001231649"/>
    </source>
</evidence>
<gene>
    <name evidence="1" type="ORF">PYW08_006844</name>
</gene>
<dbReference type="EMBL" id="CM056778">
    <property type="protein sequence ID" value="KAJ8736188.1"/>
    <property type="molecule type" value="Genomic_DNA"/>
</dbReference>
<name>A0ACC2RAK0_9NEOP</name>
<accession>A0ACC2RAK0</accession>
<sequence>MIKSEIPQLDTFLYFAYAGNMVRFRIKTFCPTAEFVSIARLDNFRLGFMRLSKFWEGPVATMVPTANAHIWGVIWRIHKSDMESLDNQKDVNIKKYFVKYVQVHTPHMGTFTCRSYMQKVYPLPRGNKDPIPVEQWPSWAYKQFIIIGAKENGLPLYYIRFLRKLKDNGNEGSIRADCLLRRYGKDIPCDCRLPVIILREPLKLNVKRIRSMKQILNK</sequence>
<reference evidence="1" key="1">
    <citation type="submission" date="2023-03" db="EMBL/GenBank/DDBJ databases">
        <title>Chromosome-level genomes of two armyworms, Mythimna separata and Mythimna loreyi, provide insights into the biosynthesis and reception of sex pheromones.</title>
        <authorList>
            <person name="Zhao H."/>
        </authorList>
    </citation>
    <scope>NUCLEOTIDE SEQUENCE</scope>
    <source>
        <strain evidence="1">BeijingLab</strain>
    </source>
</reference>
<organism evidence="1 2">
    <name type="scientific">Mythimna loreyi</name>
    <dbReference type="NCBI Taxonomy" id="667449"/>
    <lineage>
        <taxon>Eukaryota</taxon>
        <taxon>Metazoa</taxon>
        <taxon>Ecdysozoa</taxon>
        <taxon>Arthropoda</taxon>
        <taxon>Hexapoda</taxon>
        <taxon>Insecta</taxon>
        <taxon>Pterygota</taxon>
        <taxon>Neoptera</taxon>
        <taxon>Endopterygota</taxon>
        <taxon>Lepidoptera</taxon>
        <taxon>Glossata</taxon>
        <taxon>Ditrysia</taxon>
        <taxon>Noctuoidea</taxon>
        <taxon>Noctuidae</taxon>
        <taxon>Noctuinae</taxon>
        <taxon>Hadenini</taxon>
        <taxon>Mythimna</taxon>
    </lineage>
</organism>
<dbReference type="Proteomes" id="UP001231649">
    <property type="component" value="Chromosome 2"/>
</dbReference>
<comment type="caution">
    <text evidence="1">The sequence shown here is derived from an EMBL/GenBank/DDBJ whole genome shotgun (WGS) entry which is preliminary data.</text>
</comment>
<evidence type="ECO:0000313" key="1">
    <source>
        <dbReference type="EMBL" id="KAJ8736188.1"/>
    </source>
</evidence>
<proteinExistence type="predicted"/>
<keyword evidence="2" id="KW-1185">Reference proteome</keyword>
<protein>
    <submittedName>
        <fullName evidence="1">Uncharacterized protein</fullName>
    </submittedName>
</protein>